<sequence>IIEAGVSANSPNHIDLDPVIEAQIIRITAKELEGAIYVRLEMAGQPLDCPTVHSSELLVSADQCDCSLGEASTCIALNTVVYVNFTQVHHITGMELEFGETVNGAQFDVMYYTGQKWATVYLANNVSYWCSKCNFFIYYND</sequence>
<name>A0AAD9MTJ8_9ANNE</name>
<organism evidence="1 2">
    <name type="scientific">Paralvinella palmiformis</name>
    <dbReference type="NCBI Taxonomy" id="53620"/>
    <lineage>
        <taxon>Eukaryota</taxon>
        <taxon>Metazoa</taxon>
        <taxon>Spiralia</taxon>
        <taxon>Lophotrochozoa</taxon>
        <taxon>Annelida</taxon>
        <taxon>Polychaeta</taxon>
        <taxon>Sedentaria</taxon>
        <taxon>Canalipalpata</taxon>
        <taxon>Terebellida</taxon>
        <taxon>Terebelliformia</taxon>
        <taxon>Alvinellidae</taxon>
        <taxon>Paralvinella</taxon>
    </lineage>
</organism>
<feature type="non-terminal residue" evidence="1">
    <location>
        <position position="141"/>
    </location>
</feature>
<protein>
    <submittedName>
        <fullName evidence="1">Uncharacterized protein</fullName>
    </submittedName>
</protein>
<dbReference type="AlphaFoldDB" id="A0AAD9MTJ8"/>
<gene>
    <name evidence="1" type="ORF">LSH36_948g00022</name>
</gene>
<evidence type="ECO:0000313" key="1">
    <source>
        <dbReference type="EMBL" id="KAK2142494.1"/>
    </source>
</evidence>
<comment type="caution">
    <text evidence="1">The sequence shown here is derived from an EMBL/GenBank/DDBJ whole genome shotgun (WGS) entry which is preliminary data.</text>
</comment>
<dbReference type="Proteomes" id="UP001208570">
    <property type="component" value="Unassembled WGS sequence"/>
</dbReference>
<dbReference type="EMBL" id="JAODUP010000948">
    <property type="protein sequence ID" value="KAK2142494.1"/>
    <property type="molecule type" value="Genomic_DNA"/>
</dbReference>
<proteinExistence type="predicted"/>
<accession>A0AAD9MTJ8</accession>
<reference evidence="1" key="1">
    <citation type="journal article" date="2023" name="Mol. Biol. Evol.">
        <title>Third-Generation Sequencing Reveals the Adaptive Role of the Epigenome in Three Deep-Sea Polychaetes.</title>
        <authorList>
            <person name="Perez M."/>
            <person name="Aroh O."/>
            <person name="Sun Y."/>
            <person name="Lan Y."/>
            <person name="Juniper S.K."/>
            <person name="Young C.R."/>
            <person name="Angers B."/>
            <person name="Qian P.Y."/>
        </authorList>
    </citation>
    <scope>NUCLEOTIDE SEQUENCE</scope>
    <source>
        <strain evidence="1">P08H-3</strain>
    </source>
</reference>
<evidence type="ECO:0000313" key="2">
    <source>
        <dbReference type="Proteomes" id="UP001208570"/>
    </source>
</evidence>
<keyword evidence="2" id="KW-1185">Reference proteome</keyword>